<dbReference type="PATRIC" id="fig|1229521.3.peg.154"/>
<evidence type="ECO:0000256" key="4">
    <source>
        <dbReference type="ARBA" id="ARBA00023136"/>
    </source>
</evidence>
<dbReference type="RefSeq" id="WP_036506501.1">
    <property type="nucleotide sequence ID" value="NZ_AONB01000001.1"/>
</dbReference>
<feature type="transmembrane region" description="Helical" evidence="5">
    <location>
        <begin position="190"/>
        <end position="210"/>
    </location>
</feature>
<dbReference type="Pfam" id="PF00916">
    <property type="entry name" value="Sulfate_transp"/>
    <property type="match status" value="1"/>
</dbReference>
<evidence type="ECO:0000256" key="2">
    <source>
        <dbReference type="ARBA" id="ARBA00022692"/>
    </source>
</evidence>
<dbReference type="EMBL" id="AONB01000001">
    <property type="protein sequence ID" value="EXJ12805.1"/>
    <property type="molecule type" value="Genomic_DNA"/>
</dbReference>
<dbReference type="OrthoDB" id="9769739at2"/>
<dbReference type="InterPro" id="IPR002645">
    <property type="entry name" value="STAS_dom"/>
</dbReference>
<dbReference type="InterPro" id="IPR036513">
    <property type="entry name" value="STAS_dom_sf"/>
</dbReference>
<keyword evidence="2 5" id="KW-0812">Transmembrane</keyword>
<feature type="transmembrane region" description="Helical" evidence="5">
    <location>
        <begin position="158"/>
        <end position="178"/>
    </location>
</feature>
<dbReference type="PANTHER" id="PTHR11814">
    <property type="entry name" value="SULFATE TRANSPORTER"/>
    <property type="match status" value="1"/>
</dbReference>
<keyword evidence="4 5" id="KW-0472">Membrane</keyword>
<protein>
    <submittedName>
        <fullName evidence="7">Putative sulfate transporter ychM</fullName>
    </submittedName>
</protein>
<feature type="transmembrane region" description="Helical" evidence="5">
    <location>
        <begin position="363"/>
        <end position="392"/>
    </location>
</feature>
<reference evidence="8" key="1">
    <citation type="submission" date="2012-11" db="EMBL/GenBank/DDBJ databases">
        <authorList>
            <person name="Singh A."/>
            <person name="Pinnaka A.K."/>
            <person name="Vaidya B."/>
        </authorList>
    </citation>
    <scope>NUCLEOTIDE SEQUENCE [LARGE SCALE GENOMIC DNA]</scope>
    <source>
        <strain evidence="8">AK23</strain>
    </source>
</reference>
<feature type="transmembrane region" description="Helical" evidence="5">
    <location>
        <begin position="230"/>
        <end position="255"/>
    </location>
</feature>
<evidence type="ECO:0000313" key="8">
    <source>
        <dbReference type="Proteomes" id="UP000019464"/>
    </source>
</evidence>
<dbReference type="CDD" id="cd07042">
    <property type="entry name" value="STAS_SulP_like_sulfate_transporter"/>
    <property type="match status" value="1"/>
</dbReference>
<dbReference type="STRING" id="1229521.D791_00147"/>
<feature type="transmembrane region" description="Helical" evidence="5">
    <location>
        <begin position="86"/>
        <end position="104"/>
    </location>
</feature>
<dbReference type="Gene3D" id="3.30.750.24">
    <property type="entry name" value="STAS domain"/>
    <property type="match status" value="1"/>
</dbReference>
<dbReference type="Proteomes" id="UP000019464">
    <property type="component" value="Unassembled WGS sequence"/>
</dbReference>
<evidence type="ECO:0000259" key="6">
    <source>
        <dbReference type="PROSITE" id="PS50801"/>
    </source>
</evidence>
<feature type="transmembrane region" description="Helical" evidence="5">
    <location>
        <begin position="313"/>
        <end position="343"/>
    </location>
</feature>
<gene>
    <name evidence="7" type="primary">ychM_2</name>
    <name evidence="7" type="ORF">D791_00147</name>
</gene>
<sequence length="521" mass="54662">MRGYSISLLKGDIFGGLTAGVVALPLALAFGVASGAGAAAGLYGAIVLGLVAACLGGTRVQISGPTGPMTVVFASALAAFGGSFEMALAVVLVGGILQIGLGLLKTGGLVRYIPYPVISGFMSGIGFIIILLQTAPLLGAPASASPLEAILKLPANLGLINVSALAMGLLTLAIVFLTPIKISRFIPSPLLALVLCTIISVALDLHLPIIGDIPTGLPEFHLPTFTLSQWSLIFSLGLTLALLGSIDSLLTSIVADSVTQTRHQPNRELIGQGIGNILCSFVGGLPGAGATMRTVVNINSGGKTRVSGVIHSLFLLTLLLGLAPLAAQIPLAVLAGILIKVGIDILDYRLLKLLKQAPKPESLIMASVFALTVLVDLVMAVGVGVVLAMGLLTWRVAKEADITFDTNNTRYPYLDKANPGTRIVQVKGPLFFGSTSHMLDRIETVDKVVGTQQIIFDCRKVDFLDLTAIFTLDDMVARLHQRKIRPKVVATQEIRQQLLQMNTPNLTESIIFADMKEAMGQ</sequence>
<feature type="transmembrane region" description="Helical" evidence="5">
    <location>
        <begin position="36"/>
        <end position="55"/>
    </location>
</feature>
<dbReference type="SUPFAM" id="SSF52091">
    <property type="entry name" value="SpoIIaa-like"/>
    <property type="match status" value="1"/>
</dbReference>
<keyword evidence="3 5" id="KW-1133">Transmembrane helix</keyword>
<proteinExistence type="predicted"/>
<evidence type="ECO:0000256" key="3">
    <source>
        <dbReference type="ARBA" id="ARBA00022989"/>
    </source>
</evidence>
<name>W9VQW2_9GAMM</name>
<dbReference type="InterPro" id="IPR011547">
    <property type="entry name" value="SLC26A/SulP_dom"/>
</dbReference>
<dbReference type="GO" id="GO:0055085">
    <property type="term" value="P:transmembrane transport"/>
    <property type="evidence" value="ECO:0007669"/>
    <property type="project" value="InterPro"/>
</dbReference>
<dbReference type="Pfam" id="PF01740">
    <property type="entry name" value="STAS"/>
    <property type="match status" value="1"/>
</dbReference>
<dbReference type="GO" id="GO:0016020">
    <property type="term" value="C:membrane"/>
    <property type="evidence" value="ECO:0007669"/>
    <property type="project" value="UniProtKB-SubCell"/>
</dbReference>
<evidence type="ECO:0000313" key="7">
    <source>
        <dbReference type="EMBL" id="EXJ12805.1"/>
    </source>
</evidence>
<organism evidence="7 8">
    <name type="scientific">Nitrincola nitratireducens</name>
    <dbReference type="NCBI Taxonomy" id="1229521"/>
    <lineage>
        <taxon>Bacteria</taxon>
        <taxon>Pseudomonadati</taxon>
        <taxon>Pseudomonadota</taxon>
        <taxon>Gammaproteobacteria</taxon>
        <taxon>Oceanospirillales</taxon>
        <taxon>Oceanospirillaceae</taxon>
        <taxon>Nitrincola</taxon>
    </lineage>
</organism>
<feature type="transmembrane region" description="Helical" evidence="5">
    <location>
        <begin position="116"/>
        <end position="138"/>
    </location>
</feature>
<dbReference type="PROSITE" id="PS50801">
    <property type="entry name" value="STAS"/>
    <property type="match status" value="1"/>
</dbReference>
<reference evidence="7 8" key="2">
    <citation type="journal article" date="2015" name="Syst. Appl. Microbiol.">
        <title>Nitrincola nitratireducens sp. nov. isolated from a haloalkaline crater lake.</title>
        <authorList>
            <person name="Singh A."/>
            <person name="Vaidya B."/>
            <person name="Tanuku N.R."/>
            <person name="Pinnaka A.K."/>
        </authorList>
    </citation>
    <scope>NUCLEOTIDE SEQUENCE [LARGE SCALE GENOMIC DNA]</scope>
    <source>
        <strain evidence="7 8">AK23</strain>
    </source>
</reference>
<accession>W9VQW2</accession>
<feature type="domain" description="STAS" evidence="6">
    <location>
        <begin position="419"/>
        <end position="521"/>
    </location>
</feature>
<evidence type="ECO:0000256" key="1">
    <source>
        <dbReference type="ARBA" id="ARBA00004141"/>
    </source>
</evidence>
<dbReference type="InterPro" id="IPR001902">
    <property type="entry name" value="SLC26A/SulP_fam"/>
</dbReference>
<dbReference type="AlphaFoldDB" id="W9VQW2"/>
<feature type="transmembrane region" description="Helical" evidence="5">
    <location>
        <begin position="12"/>
        <end position="30"/>
    </location>
</feature>
<evidence type="ECO:0000256" key="5">
    <source>
        <dbReference type="SAM" id="Phobius"/>
    </source>
</evidence>
<keyword evidence="8" id="KW-1185">Reference proteome</keyword>
<comment type="subcellular location">
    <subcellularLocation>
        <location evidence="1">Membrane</location>
        <topology evidence="1">Multi-pass membrane protein</topology>
    </subcellularLocation>
</comment>
<comment type="caution">
    <text evidence="7">The sequence shown here is derived from an EMBL/GenBank/DDBJ whole genome shotgun (WGS) entry which is preliminary data.</text>
</comment>